<evidence type="ECO:0000313" key="1">
    <source>
        <dbReference type="EMBL" id="MBB4805277.1"/>
    </source>
</evidence>
<organism evidence="1 2">
    <name type="scientific">Chryseobacterium defluvii</name>
    <dbReference type="NCBI Taxonomy" id="160396"/>
    <lineage>
        <taxon>Bacteria</taxon>
        <taxon>Pseudomonadati</taxon>
        <taxon>Bacteroidota</taxon>
        <taxon>Flavobacteriia</taxon>
        <taxon>Flavobacteriales</taxon>
        <taxon>Weeksellaceae</taxon>
        <taxon>Chryseobacterium group</taxon>
        <taxon>Chryseobacterium</taxon>
    </lineage>
</organism>
<proteinExistence type="predicted"/>
<dbReference type="EMBL" id="JACHLE010000001">
    <property type="protein sequence ID" value="MBB4805277.1"/>
    <property type="molecule type" value="Genomic_DNA"/>
</dbReference>
<reference evidence="1 2" key="1">
    <citation type="submission" date="2020-08" db="EMBL/GenBank/DDBJ databases">
        <title>Functional genomics of gut bacteria from endangered species of beetles.</title>
        <authorList>
            <person name="Carlos-Shanley C."/>
        </authorList>
    </citation>
    <scope>NUCLEOTIDE SEQUENCE [LARGE SCALE GENOMIC DNA]</scope>
    <source>
        <strain evidence="1 2">S00151</strain>
    </source>
</reference>
<keyword evidence="2" id="KW-1185">Reference proteome</keyword>
<evidence type="ECO:0000313" key="2">
    <source>
        <dbReference type="Proteomes" id="UP000592180"/>
    </source>
</evidence>
<sequence>MSQLLNNKQHNQYIINKFTKQGIIFANVFTKFTHFKNSRFLTDYRKPNLNYNILFSKNPQRKGCGFFINL</sequence>
<comment type="caution">
    <text evidence="1">The sequence shown here is derived from an EMBL/GenBank/DDBJ whole genome shotgun (WGS) entry which is preliminary data.</text>
</comment>
<name>A0A840KBA2_9FLAO</name>
<gene>
    <name evidence="1" type="ORF">HNP38_000549</name>
</gene>
<dbReference type="AlphaFoldDB" id="A0A840KBA2"/>
<protein>
    <submittedName>
        <fullName evidence="1">Uncharacterized protein</fullName>
    </submittedName>
</protein>
<accession>A0A840KBA2</accession>
<dbReference type="Proteomes" id="UP000592180">
    <property type="component" value="Unassembled WGS sequence"/>
</dbReference>